<keyword evidence="3" id="KW-0378">Hydrolase</keyword>
<dbReference type="HOGENOM" id="CLU_054962_2_0_5"/>
<dbReference type="InterPro" id="IPR036866">
    <property type="entry name" value="RibonucZ/Hydroxyglut_hydro"/>
</dbReference>
<evidence type="ECO:0000259" key="2">
    <source>
        <dbReference type="SMART" id="SM00849"/>
    </source>
</evidence>
<dbReference type="Proteomes" id="UP000027180">
    <property type="component" value="Chromosome"/>
</dbReference>
<feature type="domain" description="Metallo-beta-lactamase" evidence="2">
    <location>
        <begin position="46"/>
        <end position="234"/>
    </location>
</feature>
<dbReference type="KEGG" id="rei:IE4771_CH01280"/>
<dbReference type="CDD" id="cd07739">
    <property type="entry name" value="metallo-hydrolase-like_MBL-fold"/>
    <property type="match status" value="1"/>
</dbReference>
<protein>
    <submittedName>
        <fullName evidence="3">Metallo-beta-lactamase family hydrolase protein</fullName>
    </submittedName>
</protein>
<accession>A0A060HY37</accession>
<dbReference type="SUPFAM" id="SSF56281">
    <property type="entry name" value="Metallo-hydrolase/oxidoreductase"/>
    <property type="match status" value="1"/>
</dbReference>
<sequence length="301" mass="32032">MINRRTTLKTIAAAAAIMIPLAKSGVAQEKSPLSWTAFRTTEAGFLRAPVLVTGKTEAVLIDSSFSYSDGKVVADAIKASGKNLTTIYITANDPDYYFGLAPVHQAFPDARILAAHDTVALMRKKAEGKIKAWSPVLGDNGPKAVSELIFPEASDIDTLTVDGEKLEIVTAPGLKDRGRYIWVPSLSAVFGGAPVFGGMYPWVADLPTVGERKALLAALDDILARKPKIVVPGHGTPNWPMDASAVSYTRDYLIAFDAEAAKAADSKALIAAMKKLYPDAAMPVSLELGAKVAKGEMTWGQ</sequence>
<evidence type="ECO:0000313" key="4">
    <source>
        <dbReference type="Proteomes" id="UP000027180"/>
    </source>
</evidence>
<dbReference type="Gene3D" id="3.60.15.10">
    <property type="entry name" value="Ribonuclease Z/Hydroxyacylglutathione hydrolase-like"/>
    <property type="match status" value="1"/>
</dbReference>
<dbReference type="InterPro" id="IPR050855">
    <property type="entry name" value="NDM-1-like"/>
</dbReference>
<evidence type="ECO:0000256" key="1">
    <source>
        <dbReference type="SAM" id="SignalP"/>
    </source>
</evidence>
<proteinExistence type="predicted"/>
<dbReference type="PANTHER" id="PTHR42951:SF14">
    <property type="entry name" value="METALLO-BETA-LACTAMASE SUPERFAMILY PROTEIN"/>
    <property type="match status" value="1"/>
</dbReference>
<name>A0A060HY37_RHIET</name>
<dbReference type="RefSeq" id="WP_038687700.1">
    <property type="nucleotide sequence ID" value="NZ_CP006986.1"/>
</dbReference>
<dbReference type="AlphaFoldDB" id="A0A060HY37"/>
<dbReference type="SMART" id="SM00849">
    <property type="entry name" value="Lactamase_B"/>
    <property type="match status" value="1"/>
</dbReference>
<dbReference type="GO" id="GO:0016787">
    <property type="term" value="F:hydrolase activity"/>
    <property type="evidence" value="ECO:0007669"/>
    <property type="project" value="UniProtKB-KW"/>
</dbReference>
<keyword evidence="1" id="KW-0732">Signal</keyword>
<dbReference type="OrthoDB" id="8441428at2"/>
<reference evidence="3 4" key="1">
    <citation type="submission" date="2013-12" db="EMBL/GenBank/DDBJ databases">
        <title>Complete genome sequence of Rhizobium etli bv. mimosae IE4771.</title>
        <authorList>
            <person name="Bustos P."/>
            <person name="Santamaria R.I."/>
            <person name="Lozano L."/>
            <person name="Ormeno-Orrillo E."/>
            <person name="Rogel M.A."/>
            <person name="Romero D."/>
            <person name="Cevallos M.A."/>
            <person name="Martinez-Romero E."/>
            <person name="Gonzalez V."/>
        </authorList>
    </citation>
    <scope>NUCLEOTIDE SEQUENCE [LARGE SCALE GENOMIC DNA]</scope>
    <source>
        <strain evidence="3 4">IE4771</strain>
    </source>
</reference>
<dbReference type="EMBL" id="CP006986">
    <property type="protein sequence ID" value="AIC26429.1"/>
    <property type="molecule type" value="Genomic_DNA"/>
</dbReference>
<gene>
    <name evidence="3" type="ORF">IE4771_CH01280</name>
</gene>
<evidence type="ECO:0000313" key="3">
    <source>
        <dbReference type="EMBL" id="AIC26429.1"/>
    </source>
</evidence>
<feature type="chain" id="PRO_5001583567" evidence="1">
    <location>
        <begin position="28"/>
        <end position="301"/>
    </location>
</feature>
<dbReference type="InterPro" id="IPR001279">
    <property type="entry name" value="Metallo-B-lactamas"/>
</dbReference>
<feature type="signal peptide" evidence="1">
    <location>
        <begin position="1"/>
        <end position="27"/>
    </location>
</feature>
<organism evidence="3 4">
    <name type="scientific">Rhizobium etli bv. mimosae str. IE4771</name>
    <dbReference type="NCBI Taxonomy" id="1432050"/>
    <lineage>
        <taxon>Bacteria</taxon>
        <taxon>Pseudomonadati</taxon>
        <taxon>Pseudomonadota</taxon>
        <taxon>Alphaproteobacteria</taxon>
        <taxon>Hyphomicrobiales</taxon>
        <taxon>Rhizobiaceae</taxon>
        <taxon>Rhizobium/Agrobacterium group</taxon>
        <taxon>Rhizobium</taxon>
    </lineage>
</organism>
<dbReference type="PANTHER" id="PTHR42951">
    <property type="entry name" value="METALLO-BETA-LACTAMASE DOMAIN-CONTAINING"/>
    <property type="match status" value="1"/>
</dbReference>
<dbReference type="Pfam" id="PF00753">
    <property type="entry name" value="Lactamase_B"/>
    <property type="match status" value="1"/>
</dbReference>